<sequence>MRLDSRSTEGTKIFIGHWPIDGGKSELQWCLAIPTVELVCLDARRRGVKRPPRVSAINHYCGNVLLYFQTIWVGHQ</sequence>
<dbReference type="EMBL" id="CACSHJ010000087">
    <property type="protein sequence ID" value="CAA0261202.1"/>
    <property type="molecule type" value="Genomic_DNA"/>
</dbReference>
<protein>
    <submittedName>
        <fullName evidence="1">Uncharacterized protein</fullName>
    </submittedName>
</protein>
<evidence type="ECO:0000313" key="2">
    <source>
        <dbReference type="Proteomes" id="UP000434276"/>
    </source>
</evidence>
<name>A0A5S9WKK0_ARATH</name>
<dbReference type="Proteomes" id="UP000434276">
    <property type="component" value="Unassembled WGS sequence"/>
</dbReference>
<gene>
    <name evidence="1" type="ORF">C24_LOCUS3153</name>
</gene>
<accession>A0A5S9WKK0</accession>
<organism evidence="1 2">
    <name type="scientific">Arabidopsis thaliana</name>
    <name type="common">Mouse-ear cress</name>
    <dbReference type="NCBI Taxonomy" id="3702"/>
    <lineage>
        <taxon>Eukaryota</taxon>
        <taxon>Viridiplantae</taxon>
        <taxon>Streptophyta</taxon>
        <taxon>Embryophyta</taxon>
        <taxon>Tracheophyta</taxon>
        <taxon>Spermatophyta</taxon>
        <taxon>Magnoliopsida</taxon>
        <taxon>eudicotyledons</taxon>
        <taxon>Gunneridae</taxon>
        <taxon>Pentapetalae</taxon>
        <taxon>rosids</taxon>
        <taxon>malvids</taxon>
        <taxon>Brassicales</taxon>
        <taxon>Brassicaceae</taxon>
        <taxon>Camelineae</taxon>
        <taxon>Arabidopsis</taxon>
    </lineage>
</organism>
<reference evidence="1 2" key="1">
    <citation type="submission" date="2019-12" db="EMBL/GenBank/DDBJ databases">
        <authorList>
            <person name="Jiao W.-B."/>
            <person name="Schneeberger K."/>
        </authorList>
    </citation>
    <scope>NUCLEOTIDE SEQUENCE [LARGE SCALE GENOMIC DNA]</scope>
    <source>
        <strain evidence="2">cv. C24</strain>
    </source>
</reference>
<dbReference type="AlphaFoldDB" id="A0A5S9WKK0"/>
<proteinExistence type="predicted"/>
<evidence type="ECO:0000313" key="1">
    <source>
        <dbReference type="EMBL" id="CAA0261202.1"/>
    </source>
</evidence>